<keyword evidence="7 8" id="KW-0326">Glycosidase</keyword>
<name>A0A3S0BSK7_9BACL</name>
<evidence type="ECO:0000256" key="6">
    <source>
        <dbReference type="ARBA" id="ARBA00022801"/>
    </source>
</evidence>
<dbReference type="GO" id="GO:0005576">
    <property type="term" value="C:extracellular region"/>
    <property type="evidence" value="ECO:0007669"/>
    <property type="project" value="UniProtKB-SubCell"/>
</dbReference>
<evidence type="ECO:0000256" key="10">
    <source>
        <dbReference type="SAM" id="SignalP"/>
    </source>
</evidence>
<dbReference type="AlphaFoldDB" id="A0A3S0BSK7"/>
<reference evidence="12 13" key="1">
    <citation type="submission" date="2018-12" db="EMBL/GenBank/DDBJ databases">
        <title>Bacillus ochoae sp. nov., Paenibacillus whitsoniae sp. nov., Paenibacillus spiritus sp. nov. Isolated from the Mars Exploration Rover during spacecraft assembly.</title>
        <authorList>
            <person name="Seuylemezian A."/>
            <person name="Vaishampayan P."/>
        </authorList>
    </citation>
    <scope>NUCLEOTIDE SEQUENCE [LARGE SCALE GENOMIC DNA]</scope>
    <source>
        <strain evidence="12 13">MER 54</strain>
    </source>
</reference>
<dbReference type="NCBIfam" id="NF033679">
    <property type="entry name" value="DNRLRE_dom"/>
    <property type="match status" value="1"/>
</dbReference>
<dbReference type="Gene3D" id="3.40.5.30">
    <property type="entry name" value="(Trans)glycosidases - domain 2"/>
    <property type="match status" value="1"/>
</dbReference>
<dbReference type="InterPro" id="IPR050314">
    <property type="entry name" value="Glycosyl_Hydrlase_18"/>
</dbReference>
<keyword evidence="13" id="KW-1185">Reference proteome</keyword>
<evidence type="ECO:0000256" key="2">
    <source>
        <dbReference type="ARBA" id="ARBA00004613"/>
    </source>
</evidence>
<evidence type="ECO:0000256" key="8">
    <source>
        <dbReference type="RuleBase" id="RU000489"/>
    </source>
</evidence>
<evidence type="ECO:0000256" key="7">
    <source>
        <dbReference type="ARBA" id="ARBA00023295"/>
    </source>
</evidence>
<dbReference type="Gene3D" id="3.20.20.80">
    <property type="entry name" value="Glycosidases"/>
    <property type="match status" value="1"/>
</dbReference>
<evidence type="ECO:0000256" key="1">
    <source>
        <dbReference type="ARBA" id="ARBA00000822"/>
    </source>
</evidence>
<keyword evidence="5 10" id="KW-0732">Signal</keyword>
<dbReference type="OrthoDB" id="9775889at2"/>
<dbReference type="SMART" id="SM00636">
    <property type="entry name" value="Glyco_18"/>
    <property type="match status" value="1"/>
</dbReference>
<evidence type="ECO:0000313" key="13">
    <source>
        <dbReference type="Proteomes" id="UP000276128"/>
    </source>
</evidence>
<comment type="similarity">
    <text evidence="9">Belongs to the glycosyl hydrolase 18 family.</text>
</comment>
<evidence type="ECO:0000259" key="11">
    <source>
        <dbReference type="PROSITE" id="PS51910"/>
    </source>
</evidence>
<proteinExistence type="inferred from homology"/>
<dbReference type="EMBL" id="RXHU01000073">
    <property type="protein sequence ID" value="RTE06668.1"/>
    <property type="molecule type" value="Genomic_DNA"/>
</dbReference>
<feature type="signal peptide" evidence="10">
    <location>
        <begin position="1"/>
        <end position="22"/>
    </location>
</feature>
<dbReference type="PROSITE" id="PS01095">
    <property type="entry name" value="GH18_1"/>
    <property type="match status" value="1"/>
</dbReference>
<dbReference type="GO" id="GO:0008061">
    <property type="term" value="F:chitin binding"/>
    <property type="evidence" value="ECO:0007669"/>
    <property type="project" value="InterPro"/>
</dbReference>
<dbReference type="GO" id="GO:0008843">
    <property type="term" value="F:endochitinase activity"/>
    <property type="evidence" value="ECO:0007669"/>
    <property type="project" value="UniProtKB-EC"/>
</dbReference>
<dbReference type="PROSITE" id="PS51910">
    <property type="entry name" value="GH18_2"/>
    <property type="match status" value="1"/>
</dbReference>
<dbReference type="PANTHER" id="PTHR11177">
    <property type="entry name" value="CHITINASE"/>
    <property type="match status" value="1"/>
</dbReference>
<dbReference type="Pfam" id="PF24517">
    <property type="entry name" value="CBM96"/>
    <property type="match status" value="1"/>
</dbReference>
<feature type="chain" id="PRO_5039070230" description="chitinase" evidence="10">
    <location>
        <begin position="23"/>
        <end position="484"/>
    </location>
</feature>
<sequence>MMRRLLSALFTFCLLLSLSSIAAAGAPADFKVVGYVFSSADVNAVPYAKVTHINYAFARPTATGGFNIDNPTNFASLVSKAHDQGKKVFLSIGGGQQSSTDNFAAFAANASYRTAFVNNCISAINQYGLDGIDVDWEFPAGGNNPANYATLIGQLGTAVHNAGKLLTAAVNAYGANADVIQSSTFSSFDWLNIMAYDKGTGAANSPYQVAVDSINYWNVTRGLAASKIILGLPFYSSPGLVAYKDLVANDAQAPNKDSSTYNGVVEYYNGKATITSKTNLALSKGLGGVMVWESMQDTTAAGTSLYSAINTAMAAYSGGSGGGSTTYSPIADTYVRGGAYASQNFGTETTVEIKDASGDYQRVGYVKFTATGLTNVTSAKLRLYGLADSNATINVYAVGDDSWTETGINFNNKPAVATLQSTKTVTSTSQYYEFDVTNFVQSEVSSGYQIFSFAITGPNTTQNIGVHFNSKENSANKPQLVITN</sequence>
<protein>
    <recommendedName>
        <fullName evidence="3">chitinase</fullName>
        <ecNumber evidence="3">3.2.1.14</ecNumber>
    </recommendedName>
</protein>
<dbReference type="GO" id="GO:0006032">
    <property type="term" value="P:chitin catabolic process"/>
    <property type="evidence" value="ECO:0007669"/>
    <property type="project" value="TreeGrafter"/>
</dbReference>
<dbReference type="Pfam" id="PF00704">
    <property type="entry name" value="Glyco_hydro_18"/>
    <property type="match status" value="1"/>
</dbReference>
<organism evidence="12 13">
    <name type="scientific">Paenibacillus whitsoniae</name>
    <dbReference type="NCBI Taxonomy" id="2496558"/>
    <lineage>
        <taxon>Bacteria</taxon>
        <taxon>Bacillati</taxon>
        <taxon>Bacillota</taxon>
        <taxon>Bacilli</taxon>
        <taxon>Bacillales</taxon>
        <taxon>Paenibacillaceae</taxon>
        <taxon>Paenibacillus</taxon>
    </lineage>
</organism>
<dbReference type="GO" id="GO:0005975">
    <property type="term" value="P:carbohydrate metabolic process"/>
    <property type="evidence" value="ECO:0007669"/>
    <property type="project" value="InterPro"/>
</dbReference>
<accession>A0A3S0BSK7</accession>
<dbReference type="RefSeq" id="WP_126143507.1">
    <property type="nucleotide sequence ID" value="NZ_RXHU01000073.1"/>
</dbReference>
<dbReference type="InterPro" id="IPR017853">
    <property type="entry name" value="GH"/>
</dbReference>
<evidence type="ECO:0000256" key="5">
    <source>
        <dbReference type="ARBA" id="ARBA00022729"/>
    </source>
</evidence>
<comment type="catalytic activity">
    <reaction evidence="1">
        <text>Random endo-hydrolysis of N-acetyl-beta-D-glucosaminide (1-&gt;4)-beta-linkages in chitin and chitodextrins.</text>
        <dbReference type="EC" id="3.2.1.14"/>
    </reaction>
</comment>
<feature type="domain" description="GH18" evidence="11">
    <location>
        <begin position="30"/>
        <end position="316"/>
    </location>
</feature>
<dbReference type="InterPro" id="IPR011583">
    <property type="entry name" value="Chitinase_II/V-like_cat"/>
</dbReference>
<dbReference type="Proteomes" id="UP000276128">
    <property type="component" value="Unassembled WGS sequence"/>
</dbReference>
<evidence type="ECO:0000313" key="12">
    <source>
        <dbReference type="EMBL" id="RTE06668.1"/>
    </source>
</evidence>
<evidence type="ECO:0000256" key="4">
    <source>
        <dbReference type="ARBA" id="ARBA00022525"/>
    </source>
</evidence>
<comment type="caution">
    <text evidence="12">The sequence shown here is derived from an EMBL/GenBank/DDBJ whole genome shotgun (WGS) entry which is preliminary data.</text>
</comment>
<evidence type="ECO:0000256" key="9">
    <source>
        <dbReference type="RuleBase" id="RU004453"/>
    </source>
</evidence>
<evidence type="ECO:0000256" key="3">
    <source>
        <dbReference type="ARBA" id="ARBA00012729"/>
    </source>
</evidence>
<comment type="subcellular location">
    <subcellularLocation>
        <location evidence="2">Secreted</location>
    </subcellularLocation>
</comment>
<dbReference type="InterPro" id="IPR055372">
    <property type="entry name" value="CBM96"/>
</dbReference>
<dbReference type="PANTHER" id="PTHR11177:SF317">
    <property type="entry name" value="CHITINASE 12-RELATED"/>
    <property type="match status" value="1"/>
</dbReference>
<dbReference type="InterPro" id="IPR001579">
    <property type="entry name" value="Glyco_hydro_18_chit_AS"/>
</dbReference>
<keyword evidence="4" id="KW-0964">Secreted</keyword>
<gene>
    <name evidence="12" type="ORF">EJQ19_22600</name>
</gene>
<dbReference type="EC" id="3.2.1.14" evidence="3"/>
<dbReference type="SUPFAM" id="SSF51445">
    <property type="entry name" value="(Trans)glycosidases"/>
    <property type="match status" value="1"/>
</dbReference>
<keyword evidence="6 8" id="KW-0378">Hydrolase</keyword>
<dbReference type="InterPro" id="IPR001223">
    <property type="entry name" value="Glyco_hydro18_cat"/>
</dbReference>